<keyword evidence="3" id="KW-1185">Reference proteome</keyword>
<dbReference type="Gene3D" id="1.10.10.10">
    <property type="entry name" value="Winged helix-like DNA-binding domain superfamily/Winged helix DNA-binding domain"/>
    <property type="match status" value="1"/>
</dbReference>
<accession>A0A917A0U7</accession>
<dbReference type="EMBL" id="BMFJ01000001">
    <property type="protein sequence ID" value="GGE21582.1"/>
    <property type="molecule type" value="Genomic_DNA"/>
</dbReference>
<dbReference type="GO" id="GO:0006355">
    <property type="term" value="P:regulation of DNA-templated transcription"/>
    <property type="evidence" value="ECO:0007669"/>
    <property type="project" value="InterPro"/>
</dbReference>
<dbReference type="InterPro" id="IPR036388">
    <property type="entry name" value="WH-like_DNA-bd_sf"/>
</dbReference>
<name>A0A917A0U7_9RHOB</name>
<evidence type="ECO:0000259" key="1">
    <source>
        <dbReference type="SMART" id="SM00421"/>
    </source>
</evidence>
<feature type="domain" description="HTH luxR-type" evidence="1">
    <location>
        <begin position="319"/>
        <end position="376"/>
    </location>
</feature>
<comment type="caution">
    <text evidence="2">The sequence shown here is derived from an EMBL/GenBank/DDBJ whole genome shotgun (WGS) entry which is preliminary data.</text>
</comment>
<evidence type="ECO:0000313" key="3">
    <source>
        <dbReference type="Proteomes" id="UP000612855"/>
    </source>
</evidence>
<dbReference type="SMART" id="SM00421">
    <property type="entry name" value="HTH_LUXR"/>
    <property type="match status" value="1"/>
</dbReference>
<reference evidence="3" key="1">
    <citation type="journal article" date="2019" name="Int. J. Syst. Evol. Microbiol.">
        <title>The Global Catalogue of Microorganisms (GCM) 10K type strain sequencing project: providing services to taxonomists for standard genome sequencing and annotation.</title>
        <authorList>
            <consortium name="The Broad Institute Genomics Platform"/>
            <consortium name="The Broad Institute Genome Sequencing Center for Infectious Disease"/>
            <person name="Wu L."/>
            <person name="Ma J."/>
        </authorList>
    </citation>
    <scope>NUCLEOTIDE SEQUENCE [LARGE SCALE GENOMIC DNA]</scope>
    <source>
        <strain evidence="3">CGMCC 1.12664</strain>
    </source>
</reference>
<dbReference type="RefSeq" id="WP_188476350.1">
    <property type="nucleotide sequence ID" value="NZ_BMFJ01000001.1"/>
</dbReference>
<dbReference type="InterPro" id="IPR000792">
    <property type="entry name" value="Tscrpt_reg_LuxR_C"/>
</dbReference>
<sequence>MFQKWFETDSAAIDIAASIVEASARPETWDSVCDRIAGELDCAAFMVIPYDLASQKALGFHGSSVLRRDPGEWVKTRFVTANPEEDRPGYVTLAASRTGTVLGERDFFRVPEDAPLPENRWRDQILASTGGRGRTAFKLNDSGPQLDCAVSHDLAPSEYASAKVVRAAPFLTPLLQRAIETNRLFAALGRSYAALMSMFDNLNFGAAFCTPSGRIVCTNRMLREMLADQDGLTEANGHLRAVHSADATILRQRMTDATSPLSGPDRLFVSLRRRSGSLPYVVQVVPNRNPDISGDPMVLVTVLDPADPDRIGAEGLRAFQVLSDAELAVCDLIVKGYETRSISEMRGTSIHTVRDQIKSSADKLLCRRKMDVVKLAVLTQPPVRPMPED</sequence>
<organism evidence="2 3">
    <name type="scientific">Primorskyibacter flagellatus</name>
    <dbReference type="NCBI Taxonomy" id="1387277"/>
    <lineage>
        <taxon>Bacteria</taxon>
        <taxon>Pseudomonadati</taxon>
        <taxon>Pseudomonadota</taxon>
        <taxon>Alphaproteobacteria</taxon>
        <taxon>Rhodobacterales</taxon>
        <taxon>Roseobacteraceae</taxon>
        <taxon>Primorskyibacter</taxon>
    </lineage>
</organism>
<dbReference type="GO" id="GO:0003677">
    <property type="term" value="F:DNA binding"/>
    <property type="evidence" value="ECO:0007669"/>
    <property type="project" value="InterPro"/>
</dbReference>
<dbReference type="Proteomes" id="UP000612855">
    <property type="component" value="Unassembled WGS sequence"/>
</dbReference>
<protein>
    <recommendedName>
        <fullName evidence="1">HTH luxR-type domain-containing protein</fullName>
    </recommendedName>
</protein>
<dbReference type="InterPro" id="IPR016032">
    <property type="entry name" value="Sig_transdc_resp-reg_C-effctor"/>
</dbReference>
<gene>
    <name evidence="2" type="ORF">GCM10011360_07710</name>
</gene>
<dbReference type="SUPFAM" id="SSF46894">
    <property type="entry name" value="C-terminal effector domain of the bipartite response regulators"/>
    <property type="match status" value="1"/>
</dbReference>
<evidence type="ECO:0000313" key="2">
    <source>
        <dbReference type="EMBL" id="GGE21582.1"/>
    </source>
</evidence>
<proteinExistence type="predicted"/>
<dbReference type="AlphaFoldDB" id="A0A917A0U7"/>